<dbReference type="AlphaFoldDB" id="A0A2K8T5K9"/>
<geneLocation type="plasmid" evidence="2">
    <name>pnfsy02</name>
</geneLocation>
<keyword evidence="1" id="KW-0614">Plasmid</keyword>
<keyword evidence="2" id="KW-1185">Reference proteome</keyword>
<gene>
    <name evidence="1" type="ORF">COO91_09152</name>
</gene>
<accession>A0A2K8T5K9</accession>
<dbReference type="EMBL" id="CP024787">
    <property type="protein sequence ID" value="AUB42996.1"/>
    <property type="molecule type" value="Genomic_DNA"/>
</dbReference>
<organism evidence="1 2">
    <name type="scientific">Nostoc flagelliforme CCNUN1</name>
    <dbReference type="NCBI Taxonomy" id="2038116"/>
    <lineage>
        <taxon>Bacteria</taxon>
        <taxon>Bacillati</taxon>
        <taxon>Cyanobacteriota</taxon>
        <taxon>Cyanophyceae</taxon>
        <taxon>Nostocales</taxon>
        <taxon>Nostocaceae</taxon>
        <taxon>Nostoc</taxon>
    </lineage>
</organism>
<name>A0A2K8T5K9_9NOSO</name>
<reference evidence="1 2" key="1">
    <citation type="submission" date="2017-11" db="EMBL/GenBank/DDBJ databases">
        <title>Complete genome of a free-living desiccation-tolerant cyanobacterium and its photosynthetic adaptation to extreme terrestrial habitat.</title>
        <authorList>
            <person name="Shang J."/>
        </authorList>
    </citation>
    <scope>NUCLEOTIDE SEQUENCE [LARGE SCALE GENOMIC DNA]</scope>
    <source>
        <strain evidence="1 2">CCNUN1</strain>
        <plasmid evidence="2">pnfsy02</plasmid>
    </source>
</reference>
<dbReference type="KEGG" id="nfl:COO91_09152"/>
<evidence type="ECO:0000313" key="1">
    <source>
        <dbReference type="EMBL" id="AUB42996.1"/>
    </source>
</evidence>
<evidence type="ECO:0000313" key="2">
    <source>
        <dbReference type="Proteomes" id="UP000232003"/>
    </source>
</evidence>
<protein>
    <submittedName>
        <fullName evidence="1">Uncharacterized protein</fullName>
    </submittedName>
</protein>
<dbReference type="Proteomes" id="UP000232003">
    <property type="component" value="Plasmid pNFSY02"/>
</dbReference>
<sequence>MLRMYGGTARGWGQEYKGVAVLLTILQSTEEDSNGVAGI</sequence>
<proteinExistence type="predicted"/>